<dbReference type="OrthoDB" id="289247at2759"/>
<name>A0A443SHC0_9ACAR</name>
<dbReference type="Gene3D" id="1.10.238.10">
    <property type="entry name" value="EF-hand"/>
    <property type="match status" value="1"/>
</dbReference>
<keyword evidence="1" id="KW-0732">Signal</keyword>
<evidence type="ECO:0000256" key="3">
    <source>
        <dbReference type="ARBA" id="ARBA00022837"/>
    </source>
</evidence>
<dbReference type="InterPro" id="IPR011992">
    <property type="entry name" value="EF-hand-dom_pair"/>
</dbReference>
<evidence type="ECO:0000256" key="2">
    <source>
        <dbReference type="ARBA" id="ARBA00022737"/>
    </source>
</evidence>
<feature type="domain" description="EF-hand" evidence="4">
    <location>
        <begin position="142"/>
        <end position="177"/>
    </location>
</feature>
<dbReference type="STRING" id="299467.A0A443SHC0"/>
<dbReference type="PANTHER" id="PTHR23104:SF17">
    <property type="entry name" value="EF-HAND DOMAIN-CONTAINING PROTEIN"/>
    <property type="match status" value="1"/>
</dbReference>
<dbReference type="PANTHER" id="PTHR23104">
    <property type="entry name" value="MULTIPLE COAGULATION FACTOR DEFICIENCY PROTEIN 2 NEURAL STEM CELL DERIVED NEURONAL SURVIVAL PROTEIN"/>
    <property type="match status" value="1"/>
</dbReference>
<dbReference type="AlphaFoldDB" id="A0A443SHC0"/>
<dbReference type="PROSITE" id="PS50222">
    <property type="entry name" value="EF_HAND_2"/>
    <property type="match status" value="1"/>
</dbReference>
<dbReference type="SUPFAM" id="SSF47473">
    <property type="entry name" value="EF-hand"/>
    <property type="match status" value="1"/>
</dbReference>
<dbReference type="PROSITE" id="PS00018">
    <property type="entry name" value="EF_HAND_1"/>
    <property type="match status" value="2"/>
</dbReference>
<dbReference type="InterPro" id="IPR052110">
    <property type="entry name" value="MCFD2-like"/>
</dbReference>
<dbReference type="EMBL" id="NCKV01002395">
    <property type="protein sequence ID" value="RWS26899.1"/>
    <property type="molecule type" value="Genomic_DNA"/>
</dbReference>
<keyword evidence="3" id="KW-0106">Calcium</keyword>
<comment type="caution">
    <text evidence="5">The sequence shown here is derived from an EMBL/GenBank/DDBJ whole genome shotgun (WGS) entry which is preliminary data.</text>
</comment>
<gene>
    <name evidence="5" type="ORF">B4U80_13738</name>
</gene>
<dbReference type="GO" id="GO:0005509">
    <property type="term" value="F:calcium ion binding"/>
    <property type="evidence" value="ECO:0007669"/>
    <property type="project" value="InterPro"/>
</dbReference>
<evidence type="ECO:0000259" key="4">
    <source>
        <dbReference type="PROSITE" id="PS50222"/>
    </source>
</evidence>
<proteinExistence type="predicted"/>
<sequence length="178" mass="20550">MFLLIYCLETSPEICYLNDLSAVYLLLTEQHFIPLLNCVENHDHSSHGNTHGEQAVKHKPLWNYYGKAQIDLEHVLEETKNIAQLQQDKQISQMDAAFYYHRLHDFNSDGYLDGLELLHATKHTIDAMPNSTSYGNFNNLESLADTVDMQLQYFDYDGNGLIDFGELAKYLKENTKEN</sequence>
<dbReference type="InterPro" id="IPR002048">
    <property type="entry name" value="EF_hand_dom"/>
</dbReference>
<keyword evidence="6" id="KW-1185">Reference proteome</keyword>
<evidence type="ECO:0000256" key="1">
    <source>
        <dbReference type="ARBA" id="ARBA00022729"/>
    </source>
</evidence>
<dbReference type="InterPro" id="IPR018247">
    <property type="entry name" value="EF_Hand_1_Ca_BS"/>
</dbReference>
<keyword evidence="2" id="KW-0677">Repeat</keyword>
<dbReference type="Proteomes" id="UP000288716">
    <property type="component" value="Unassembled WGS sequence"/>
</dbReference>
<evidence type="ECO:0000313" key="5">
    <source>
        <dbReference type="EMBL" id="RWS26899.1"/>
    </source>
</evidence>
<reference evidence="5 6" key="1">
    <citation type="journal article" date="2018" name="Gigascience">
        <title>Genomes of trombidid mites reveal novel predicted allergens and laterally-transferred genes associated with secondary metabolism.</title>
        <authorList>
            <person name="Dong X."/>
            <person name="Chaisiri K."/>
            <person name="Xia D."/>
            <person name="Armstrong S.D."/>
            <person name="Fang Y."/>
            <person name="Donnelly M.J."/>
            <person name="Kadowaki T."/>
            <person name="McGarry J.W."/>
            <person name="Darby A.C."/>
            <person name="Makepeace B.L."/>
        </authorList>
    </citation>
    <scope>NUCLEOTIDE SEQUENCE [LARGE SCALE GENOMIC DNA]</scope>
    <source>
        <strain evidence="5">UoL-UT</strain>
    </source>
</reference>
<accession>A0A443SHC0</accession>
<protein>
    <submittedName>
        <fullName evidence="5">Multiple coagulation factor deficiency protein 2-like protein</fullName>
    </submittedName>
</protein>
<dbReference type="VEuPathDB" id="VectorBase:LDEU005138"/>
<organism evidence="5 6">
    <name type="scientific">Leptotrombidium deliense</name>
    <dbReference type="NCBI Taxonomy" id="299467"/>
    <lineage>
        <taxon>Eukaryota</taxon>
        <taxon>Metazoa</taxon>
        <taxon>Ecdysozoa</taxon>
        <taxon>Arthropoda</taxon>
        <taxon>Chelicerata</taxon>
        <taxon>Arachnida</taxon>
        <taxon>Acari</taxon>
        <taxon>Acariformes</taxon>
        <taxon>Trombidiformes</taxon>
        <taxon>Prostigmata</taxon>
        <taxon>Anystina</taxon>
        <taxon>Parasitengona</taxon>
        <taxon>Trombiculoidea</taxon>
        <taxon>Trombiculidae</taxon>
        <taxon>Leptotrombidium</taxon>
    </lineage>
</organism>
<evidence type="ECO:0000313" key="6">
    <source>
        <dbReference type="Proteomes" id="UP000288716"/>
    </source>
</evidence>